<evidence type="ECO:0000256" key="3">
    <source>
        <dbReference type="ARBA" id="ARBA00022448"/>
    </source>
</evidence>
<keyword evidence="13" id="KW-1185">Reference proteome</keyword>
<dbReference type="InterPro" id="IPR029058">
    <property type="entry name" value="AB_hydrolase_fold"/>
</dbReference>
<evidence type="ECO:0000256" key="1">
    <source>
        <dbReference type="ARBA" id="ARBA00004477"/>
    </source>
</evidence>
<evidence type="ECO:0000256" key="10">
    <source>
        <dbReference type="RuleBase" id="RU365011"/>
    </source>
</evidence>
<dbReference type="GO" id="GO:0015031">
    <property type="term" value="P:protein transport"/>
    <property type="evidence" value="ECO:0007669"/>
    <property type="project" value="UniProtKB-KW"/>
</dbReference>
<dbReference type="GO" id="GO:0006888">
    <property type="term" value="P:endoplasmic reticulum to Golgi vesicle-mediated transport"/>
    <property type="evidence" value="ECO:0007669"/>
    <property type="project" value="TreeGrafter"/>
</dbReference>
<dbReference type="AlphaFoldDB" id="A0A1R0H416"/>
<dbReference type="PANTHER" id="PTHR15495:SF7">
    <property type="entry name" value="GPI INOSITOL-DEACYLASE"/>
    <property type="match status" value="1"/>
</dbReference>
<dbReference type="InterPro" id="IPR039529">
    <property type="entry name" value="PGAP1/BST1"/>
</dbReference>
<dbReference type="Proteomes" id="UP000187455">
    <property type="component" value="Unassembled WGS sequence"/>
</dbReference>
<reference evidence="12 13" key="1">
    <citation type="journal article" date="2016" name="Mol. Biol. Evol.">
        <title>Genome-Wide Survey of Gut Fungi (Harpellales) Reveals the First Horizontally Transferred Ubiquitin Gene from a Mosquito Host.</title>
        <authorList>
            <person name="Wang Y."/>
            <person name="White M.M."/>
            <person name="Kvist S."/>
            <person name="Moncalvo J.M."/>
        </authorList>
    </citation>
    <scope>NUCLEOTIDE SEQUENCE [LARGE SCALE GENOMIC DNA]</scope>
    <source>
        <strain evidence="12 13">ALG-7-W6</strain>
    </source>
</reference>
<dbReference type="GO" id="GO:0005789">
    <property type="term" value="C:endoplasmic reticulum membrane"/>
    <property type="evidence" value="ECO:0007669"/>
    <property type="project" value="UniProtKB-SubCell"/>
</dbReference>
<evidence type="ECO:0000256" key="4">
    <source>
        <dbReference type="ARBA" id="ARBA00022692"/>
    </source>
</evidence>
<dbReference type="OrthoDB" id="348976at2759"/>
<evidence type="ECO:0000313" key="12">
    <source>
        <dbReference type="EMBL" id="OLY83932.1"/>
    </source>
</evidence>
<dbReference type="GO" id="GO:0006505">
    <property type="term" value="P:GPI anchor metabolic process"/>
    <property type="evidence" value="ECO:0007669"/>
    <property type="project" value="TreeGrafter"/>
</dbReference>
<dbReference type="EC" id="3.1.-.-" evidence="10"/>
<dbReference type="GO" id="GO:0050185">
    <property type="term" value="F:phosphatidylinositol deacylase activity"/>
    <property type="evidence" value="ECO:0007669"/>
    <property type="project" value="TreeGrafter"/>
</dbReference>
<evidence type="ECO:0000256" key="9">
    <source>
        <dbReference type="ARBA" id="ARBA00023136"/>
    </source>
</evidence>
<dbReference type="Pfam" id="PF07819">
    <property type="entry name" value="PGAP1"/>
    <property type="match status" value="1"/>
</dbReference>
<dbReference type="EMBL" id="LSSL01000693">
    <property type="protein sequence ID" value="OLY83932.1"/>
    <property type="molecule type" value="Genomic_DNA"/>
</dbReference>
<evidence type="ECO:0000256" key="2">
    <source>
        <dbReference type="ARBA" id="ARBA00006931"/>
    </source>
</evidence>
<dbReference type="PANTHER" id="PTHR15495">
    <property type="entry name" value="NEGATIVE REGULATOR OF VESICLE FORMATION-RELATED"/>
    <property type="match status" value="1"/>
</dbReference>
<comment type="caution">
    <text evidence="10">Lacks conserved residue(s) required for the propagation of feature annotation.</text>
</comment>
<keyword evidence="8 10" id="KW-1133">Transmembrane helix</keyword>
<evidence type="ECO:0000259" key="11">
    <source>
        <dbReference type="Pfam" id="PF07819"/>
    </source>
</evidence>
<feature type="domain" description="GPI inositol-deacylase PGAP1-like alpha/beta" evidence="11">
    <location>
        <begin position="92"/>
        <end position="241"/>
    </location>
</feature>
<evidence type="ECO:0000256" key="6">
    <source>
        <dbReference type="ARBA" id="ARBA00022824"/>
    </source>
</evidence>
<evidence type="ECO:0000256" key="8">
    <source>
        <dbReference type="ARBA" id="ARBA00022989"/>
    </source>
</evidence>
<comment type="subcellular location">
    <subcellularLocation>
        <location evidence="1">Endoplasmic reticulum membrane</location>
        <topology evidence="1">Multi-pass membrane protein</topology>
    </subcellularLocation>
</comment>
<dbReference type="InterPro" id="IPR012908">
    <property type="entry name" value="PGAP1-ab_dom-like"/>
</dbReference>
<name>A0A1R0H416_9FUNG</name>
<proteinExistence type="inferred from homology"/>
<evidence type="ECO:0000256" key="5">
    <source>
        <dbReference type="ARBA" id="ARBA00022801"/>
    </source>
</evidence>
<accession>A0A1R0H416</accession>
<evidence type="ECO:0000313" key="13">
    <source>
        <dbReference type="Proteomes" id="UP000187455"/>
    </source>
</evidence>
<sequence length="696" mass="78463">MIAGFLYRQVKGVRILSLSFISTLSILFVSLVALSHFKIRQIDSGCKMSYMYPYYIRQVKMENPKWTKYSAKYSLYLYREGGFDFNDDAYRIPILFIPGNAGSYKQVRSIARASSETYSEISKENPNLINDGNIGFDYFACDFNEELTAFHGRSMIEQAEFINDSIKYILSLYKVNRGKFLTYPDNEQFPDVESVILIGHSMGGMVARVAVSLNSHVHNSVNTLISLSTPHVSPTINLDLQVIGGNMDGMINSDLAYIEDIVSKEHGFTIFSSSIRNVWLSIDHQSILWCKQLVQSLSRALIDIADSRSGQQTKPANVRLEIFKQRLLSQRLGESSLGLEANELAKTISSSIYSDNIPTKYTLSNPKFHGIYHPRSYFSISSSKYPEASNSINVHLLDNTFSDDDLLKPKNSTFQFLLSSSYNEKEYKVDYLHLVCCNPKDSNSAVDDTNSFIISDPDSPDNFCTFLQPIIPESFPVGSRGSEKMAFYAEISPNKISGCSKIGILQPTPEDQTKKHNFKMHGNMMYGRLVASDIFESQTTYKTDLSDMVFGKFNTEITLTPKGQDYDQYLGSIRTRVHLDVSEDPFFEYNVKVGLMVDNGVISWTPLSIRQSDSNNYESRFWGRSSNINLSIHGRGAYTFGVAFNSDRQLYKGINVDIFSVDIPSGGIKVTIKVDFLASLSRIYLGPVLLLVLPRI</sequence>
<dbReference type="STRING" id="133383.A0A1R0H416"/>
<feature type="transmembrane region" description="Helical" evidence="10">
    <location>
        <begin position="12"/>
        <end position="34"/>
    </location>
</feature>
<evidence type="ECO:0000256" key="7">
    <source>
        <dbReference type="ARBA" id="ARBA00022927"/>
    </source>
</evidence>
<dbReference type="Gene3D" id="3.40.50.1820">
    <property type="entry name" value="alpha/beta hydrolase"/>
    <property type="match status" value="1"/>
</dbReference>
<dbReference type="SUPFAM" id="SSF53474">
    <property type="entry name" value="alpha/beta-Hydrolases"/>
    <property type="match status" value="1"/>
</dbReference>
<organism evidence="12 13">
    <name type="scientific">Smittium mucronatum</name>
    <dbReference type="NCBI Taxonomy" id="133383"/>
    <lineage>
        <taxon>Eukaryota</taxon>
        <taxon>Fungi</taxon>
        <taxon>Fungi incertae sedis</taxon>
        <taxon>Zoopagomycota</taxon>
        <taxon>Kickxellomycotina</taxon>
        <taxon>Harpellomycetes</taxon>
        <taxon>Harpellales</taxon>
        <taxon>Legeriomycetaceae</taxon>
        <taxon>Smittium</taxon>
    </lineage>
</organism>
<keyword evidence="6 10" id="KW-0256">Endoplasmic reticulum</keyword>
<keyword evidence="3 10" id="KW-0813">Transport</keyword>
<keyword evidence="9 10" id="KW-0472">Membrane</keyword>
<comment type="function">
    <text evidence="10">Involved in inositol deacylation of GPI-anchored proteins which plays important roles in the quality control and ER-associated degradation of GPI-anchored proteins.</text>
</comment>
<keyword evidence="7 10" id="KW-0653">Protein transport</keyword>
<comment type="caution">
    <text evidence="12">The sequence shown here is derived from an EMBL/GenBank/DDBJ whole genome shotgun (WGS) entry which is preliminary data.</text>
</comment>
<protein>
    <recommendedName>
        <fullName evidence="10">GPI inositol-deacylase</fullName>
        <ecNumber evidence="10">3.1.-.-</ecNumber>
    </recommendedName>
</protein>
<comment type="similarity">
    <text evidence="2 10">Belongs to the GPI inositol-deacylase family.</text>
</comment>
<keyword evidence="5 10" id="KW-0378">Hydrolase</keyword>
<gene>
    <name evidence="12" type="ORF">AYI68_g1917</name>
</gene>
<keyword evidence="4 10" id="KW-0812">Transmembrane</keyword>